<sequence>MGENDSERKNEHLEDSDFNSKRQRDEVPDVVIIEGGEVPRKNKKISIAKTVSNLVKQVQMLVEENRTKSVVVGGQAKNEERNGAEAKATTASHFHLHSDHKILGITSPLTCSRSESVDLRGPSMS</sequence>
<gene>
    <name evidence="2" type="ORF">Fot_24442</name>
</gene>
<name>A0ABD1U678_9LAMI</name>
<evidence type="ECO:0000313" key="2">
    <source>
        <dbReference type="EMBL" id="KAL2520519.1"/>
    </source>
</evidence>
<dbReference type="AlphaFoldDB" id="A0ABD1U678"/>
<evidence type="ECO:0000313" key="3">
    <source>
        <dbReference type="Proteomes" id="UP001604277"/>
    </source>
</evidence>
<dbReference type="Proteomes" id="UP001604277">
    <property type="component" value="Unassembled WGS sequence"/>
</dbReference>
<reference evidence="3" key="1">
    <citation type="submission" date="2024-07" db="EMBL/GenBank/DDBJ databases">
        <title>Two chromosome-level genome assemblies of Korean endemic species Abeliophyllum distichum and Forsythia ovata (Oleaceae).</title>
        <authorList>
            <person name="Jang H."/>
        </authorList>
    </citation>
    <scope>NUCLEOTIDE SEQUENCE [LARGE SCALE GENOMIC DNA]</scope>
</reference>
<evidence type="ECO:0000256" key="1">
    <source>
        <dbReference type="SAM" id="MobiDB-lite"/>
    </source>
</evidence>
<protein>
    <submittedName>
        <fullName evidence="2">Uncharacterized protein</fullName>
    </submittedName>
</protein>
<dbReference type="EMBL" id="JBFOLJ010000007">
    <property type="protein sequence ID" value="KAL2520519.1"/>
    <property type="molecule type" value="Genomic_DNA"/>
</dbReference>
<proteinExistence type="predicted"/>
<comment type="caution">
    <text evidence="2">The sequence shown here is derived from an EMBL/GenBank/DDBJ whole genome shotgun (WGS) entry which is preliminary data.</text>
</comment>
<organism evidence="2 3">
    <name type="scientific">Forsythia ovata</name>
    <dbReference type="NCBI Taxonomy" id="205694"/>
    <lineage>
        <taxon>Eukaryota</taxon>
        <taxon>Viridiplantae</taxon>
        <taxon>Streptophyta</taxon>
        <taxon>Embryophyta</taxon>
        <taxon>Tracheophyta</taxon>
        <taxon>Spermatophyta</taxon>
        <taxon>Magnoliopsida</taxon>
        <taxon>eudicotyledons</taxon>
        <taxon>Gunneridae</taxon>
        <taxon>Pentapetalae</taxon>
        <taxon>asterids</taxon>
        <taxon>lamiids</taxon>
        <taxon>Lamiales</taxon>
        <taxon>Oleaceae</taxon>
        <taxon>Forsythieae</taxon>
        <taxon>Forsythia</taxon>
    </lineage>
</organism>
<accession>A0ABD1U678</accession>
<keyword evidence="3" id="KW-1185">Reference proteome</keyword>
<feature type="region of interest" description="Disordered" evidence="1">
    <location>
        <begin position="1"/>
        <end position="27"/>
    </location>
</feature>